<dbReference type="SUPFAM" id="SSF51445">
    <property type="entry name" value="(Trans)glycosidases"/>
    <property type="match status" value="1"/>
</dbReference>
<feature type="region of interest" description="Disordered" evidence="5">
    <location>
        <begin position="18"/>
        <end position="64"/>
    </location>
</feature>
<feature type="compositionally biased region" description="Basic residues" evidence="5">
    <location>
        <begin position="32"/>
        <end position="42"/>
    </location>
</feature>
<evidence type="ECO:0000256" key="5">
    <source>
        <dbReference type="SAM" id="MobiDB-lite"/>
    </source>
</evidence>
<dbReference type="GO" id="GO:0005975">
    <property type="term" value="P:carbohydrate metabolic process"/>
    <property type="evidence" value="ECO:0007669"/>
    <property type="project" value="InterPro"/>
</dbReference>
<organism evidence="6 7">
    <name type="scientific">Phtheirospermum japonicum</name>
    <dbReference type="NCBI Taxonomy" id="374723"/>
    <lineage>
        <taxon>Eukaryota</taxon>
        <taxon>Viridiplantae</taxon>
        <taxon>Streptophyta</taxon>
        <taxon>Embryophyta</taxon>
        <taxon>Tracheophyta</taxon>
        <taxon>Spermatophyta</taxon>
        <taxon>Magnoliopsida</taxon>
        <taxon>eudicotyledons</taxon>
        <taxon>Gunneridae</taxon>
        <taxon>Pentapetalae</taxon>
        <taxon>asterids</taxon>
        <taxon>lamiids</taxon>
        <taxon>Lamiales</taxon>
        <taxon>Orobanchaceae</taxon>
        <taxon>Orobanchaceae incertae sedis</taxon>
        <taxon>Phtheirospermum</taxon>
    </lineage>
</organism>
<comment type="similarity">
    <text evidence="1 4">Belongs to the glycosyl hydrolase 17 family.</text>
</comment>
<comment type="caution">
    <text evidence="6">The sequence shown here is derived from an EMBL/GenBank/DDBJ whole genome shotgun (WGS) entry which is preliminary data.</text>
</comment>
<sequence>MLPCSQPPATSKIAAVATTHNHHHSPTTTTNHSRRLSNHHRSSTTTTNHSRRKPPPPPPTIPKLRHLQNLRRRRQPLIVDPASGLVYNNLLDQMVDSVVFAMRRLEFEDVRVPIAETGWPLAGDIDQLGDNAYNAVTYIRNLVTKMTAYPPIGTPARPGVEIPTFVISLFDKNQNSCPGTERYWGLLDNMGRPIYENILIWPSESGNMDNILITSPVKLLGEVVENAEREALDLDSNLVNANEGIVAVMDVVERESQDPSVKAEDEVKLSGEVVEIAQHEVPPSRRCFCAEVELLQL</sequence>
<dbReference type="Gene3D" id="3.20.20.80">
    <property type="entry name" value="Glycosidases"/>
    <property type="match status" value="1"/>
</dbReference>
<dbReference type="InterPro" id="IPR017853">
    <property type="entry name" value="GH"/>
</dbReference>
<dbReference type="EMBL" id="BMAC01000010">
    <property type="protein sequence ID" value="GFP79652.1"/>
    <property type="molecule type" value="Genomic_DNA"/>
</dbReference>
<accession>A0A830B2C4</accession>
<dbReference type="PANTHER" id="PTHR32227">
    <property type="entry name" value="GLUCAN ENDO-1,3-BETA-GLUCOSIDASE BG1-RELATED-RELATED"/>
    <property type="match status" value="1"/>
</dbReference>
<evidence type="ECO:0000256" key="2">
    <source>
        <dbReference type="ARBA" id="ARBA00022801"/>
    </source>
</evidence>
<keyword evidence="7" id="KW-1185">Reference proteome</keyword>
<reference evidence="6" key="1">
    <citation type="submission" date="2020-07" db="EMBL/GenBank/DDBJ databases">
        <title>Ethylene signaling mediates host invasion by parasitic plants.</title>
        <authorList>
            <person name="Yoshida S."/>
        </authorList>
    </citation>
    <scope>NUCLEOTIDE SEQUENCE</scope>
    <source>
        <strain evidence="6">Okayama</strain>
    </source>
</reference>
<dbReference type="Proteomes" id="UP000653305">
    <property type="component" value="Unassembled WGS sequence"/>
</dbReference>
<protein>
    <submittedName>
        <fullName evidence="6">Probable glucan endo-1 3-beta-glucosidase a6</fullName>
    </submittedName>
</protein>
<evidence type="ECO:0000313" key="7">
    <source>
        <dbReference type="Proteomes" id="UP000653305"/>
    </source>
</evidence>
<evidence type="ECO:0000256" key="1">
    <source>
        <dbReference type="ARBA" id="ARBA00008773"/>
    </source>
</evidence>
<dbReference type="Pfam" id="PF00332">
    <property type="entry name" value="Glyco_hydro_17"/>
    <property type="match status" value="1"/>
</dbReference>
<gene>
    <name evidence="6" type="ORF">PHJA_000108700</name>
</gene>
<evidence type="ECO:0000256" key="4">
    <source>
        <dbReference type="RuleBase" id="RU004335"/>
    </source>
</evidence>
<evidence type="ECO:0000256" key="3">
    <source>
        <dbReference type="ARBA" id="ARBA00023295"/>
    </source>
</evidence>
<dbReference type="InterPro" id="IPR044965">
    <property type="entry name" value="Glyco_hydro_17_plant"/>
</dbReference>
<keyword evidence="2" id="KW-0378">Hydrolase</keyword>
<name>A0A830B2C4_9LAMI</name>
<evidence type="ECO:0000313" key="6">
    <source>
        <dbReference type="EMBL" id="GFP79652.1"/>
    </source>
</evidence>
<dbReference type="GO" id="GO:0004553">
    <property type="term" value="F:hydrolase activity, hydrolyzing O-glycosyl compounds"/>
    <property type="evidence" value="ECO:0007669"/>
    <property type="project" value="InterPro"/>
</dbReference>
<proteinExistence type="inferred from homology"/>
<keyword evidence="3" id="KW-0326">Glycosidase</keyword>
<dbReference type="InterPro" id="IPR000490">
    <property type="entry name" value="Glyco_hydro_17"/>
</dbReference>
<dbReference type="AlphaFoldDB" id="A0A830B2C4"/>